<dbReference type="PANTHER" id="PTHR43420:SF12">
    <property type="entry name" value="N-ACETYLTRANSFERASE DOMAIN-CONTAINING PROTEIN"/>
    <property type="match status" value="1"/>
</dbReference>
<evidence type="ECO:0000256" key="1">
    <source>
        <dbReference type="ARBA" id="ARBA00022679"/>
    </source>
</evidence>
<dbReference type="Gene3D" id="3.40.630.30">
    <property type="match status" value="1"/>
</dbReference>
<evidence type="ECO:0000259" key="3">
    <source>
        <dbReference type="PROSITE" id="PS51186"/>
    </source>
</evidence>
<organism evidence="4 5">
    <name type="scientific">Vreelandella subterranea</name>
    <dbReference type="NCBI Taxonomy" id="416874"/>
    <lineage>
        <taxon>Bacteria</taxon>
        <taxon>Pseudomonadati</taxon>
        <taxon>Pseudomonadota</taxon>
        <taxon>Gammaproteobacteria</taxon>
        <taxon>Oceanospirillales</taxon>
        <taxon>Halomonadaceae</taxon>
        <taxon>Vreelandella</taxon>
    </lineage>
</organism>
<dbReference type="InterPro" id="IPR000182">
    <property type="entry name" value="GNAT_dom"/>
</dbReference>
<dbReference type="SUPFAM" id="SSF55729">
    <property type="entry name" value="Acyl-CoA N-acyltransferases (Nat)"/>
    <property type="match status" value="1"/>
</dbReference>
<name>A0A1H9Q0X2_9GAMM</name>
<keyword evidence="5" id="KW-1185">Reference proteome</keyword>
<dbReference type="STRING" id="416874.SAMN04487958_101483"/>
<dbReference type="AlphaFoldDB" id="A0A1H9Q0X2"/>
<protein>
    <submittedName>
        <fullName evidence="4">Acetyltransferase (GNAT) family protein</fullName>
    </submittedName>
</protein>
<dbReference type="GO" id="GO:0016747">
    <property type="term" value="F:acyltransferase activity, transferring groups other than amino-acyl groups"/>
    <property type="evidence" value="ECO:0007669"/>
    <property type="project" value="InterPro"/>
</dbReference>
<keyword evidence="1 4" id="KW-0808">Transferase</keyword>
<sequence length="301" mass="34043">MAHTSKIILCPPEHRREALLHLAKSQSSKRQKALTEALKPMLKEPETAWQSLWVSLDRGRINGVVWVQRLPQNMAQLWLPNAQGDHISALIETARHWVMQQRLTLCHIELAPEATHQRAQLIAHGMQPLVSLRCLKADVGQRFPAAAPFTQLHWAPWDRLTAAQEHALMAAVGRDSLDCRELRDILSINDLVAGFYGQDSHAPVHWHALYVDESPSPIGALLLAPRNEIHRWELMLMGLVPEWRRRGLGGHVLNHALALAQQAGALELLLAVDHENPPAFNLYRRAGFSEYSQQYVMAWRG</sequence>
<dbReference type="Proteomes" id="UP000198505">
    <property type="component" value="Unassembled WGS sequence"/>
</dbReference>
<dbReference type="PANTHER" id="PTHR43420">
    <property type="entry name" value="ACETYLTRANSFERASE"/>
    <property type="match status" value="1"/>
</dbReference>
<feature type="domain" description="N-acetyltransferase" evidence="3">
    <location>
        <begin position="158"/>
        <end position="301"/>
    </location>
</feature>
<dbReference type="CDD" id="cd04301">
    <property type="entry name" value="NAT_SF"/>
    <property type="match status" value="1"/>
</dbReference>
<proteinExistence type="predicted"/>
<gene>
    <name evidence="4" type="ORF">SAMN04487958_101483</name>
</gene>
<dbReference type="InterPro" id="IPR016181">
    <property type="entry name" value="Acyl_CoA_acyltransferase"/>
</dbReference>
<keyword evidence="2" id="KW-0012">Acyltransferase</keyword>
<evidence type="ECO:0000313" key="4">
    <source>
        <dbReference type="EMBL" id="SER53619.1"/>
    </source>
</evidence>
<accession>A0A1H9Q0X2</accession>
<dbReference type="Pfam" id="PF00583">
    <property type="entry name" value="Acetyltransf_1"/>
    <property type="match status" value="1"/>
</dbReference>
<evidence type="ECO:0000313" key="5">
    <source>
        <dbReference type="Proteomes" id="UP000198505"/>
    </source>
</evidence>
<evidence type="ECO:0000256" key="2">
    <source>
        <dbReference type="ARBA" id="ARBA00023315"/>
    </source>
</evidence>
<dbReference type="RefSeq" id="WP_092824924.1">
    <property type="nucleotide sequence ID" value="NZ_FOGS01000001.1"/>
</dbReference>
<dbReference type="InterPro" id="IPR050680">
    <property type="entry name" value="YpeA/RimI_acetyltransf"/>
</dbReference>
<reference evidence="5" key="1">
    <citation type="submission" date="2016-10" db="EMBL/GenBank/DDBJ databases">
        <authorList>
            <person name="Varghese N."/>
            <person name="Submissions S."/>
        </authorList>
    </citation>
    <scope>NUCLEOTIDE SEQUENCE [LARGE SCALE GENOMIC DNA]</scope>
    <source>
        <strain evidence="5">CGMCC 1.6495</strain>
    </source>
</reference>
<dbReference type="EMBL" id="FOGS01000001">
    <property type="protein sequence ID" value="SER53619.1"/>
    <property type="molecule type" value="Genomic_DNA"/>
</dbReference>
<dbReference type="PROSITE" id="PS51186">
    <property type="entry name" value="GNAT"/>
    <property type="match status" value="1"/>
</dbReference>